<dbReference type="EMBL" id="DS028152">
    <property type="protein sequence ID" value="EEY62782.1"/>
    <property type="molecule type" value="Genomic_DNA"/>
</dbReference>
<dbReference type="OMA" id="NSCHKLE"/>
<keyword evidence="3" id="KW-1185">Reference proteome</keyword>
<dbReference type="HOGENOM" id="CLU_1274448_0_0_1"/>
<dbReference type="AlphaFoldDB" id="D0NQ50"/>
<dbReference type="InParanoid" id="D0NQ50"/>
<reference evidence="3" key="1">
    <citation type="journal article" date="2009" name="Nature">
        <title>Genome sequence and analysis of the Irish potato famine pathogen Phytophthora infestans.</title>
        <authorList>
            <consortium name="The Broad Institute Genome Sequencing Platform"/>
            <person name="Haas B.J."/>
            <person name="Kamoun S."/>
            <person name="Zody M.C."/>
            <person name="Jiang R.H."/>
            <person name="Handsaker R.E."/>
            <person name="Cano L.M."/>
            <person name="Grabherr M."/>
            <person name="Kodira C.D."/>
            <person name="Raffaele S."/>
            <person name="Torto-Alalibo T."/>
            <person name="Bozkurt T.O."/>
            <person name="Ah-Fong A.M."/>
            <person name="Alvarado L."/>
            <person name="Anderson V.L."/>
            <person name="Armstrong M.R."/>
            <person name="Avrova A."/>
            <person name="Baxter L."/>
            <person name="Beynon J."/>
            <person name="Boevink P.C."/>
            <person name="Bollmann S.R."/>
            <person name="Bos J.I."/>
            <person name="Bulone V."/>
            <person name="Cai G."/>
            <person name="Cakir C."/>
            <person name="Carrington J.C."/>
            <person name="Chawner M."/>
            <person name="Conti L."/>
            <person name="Costanzo S."/>
            <person name="Ewan R."/>
            <person name="Fahlgren N."/>
            <person name="Fischbach M.A."/>
            <person name="Fugelstad J."/>
            <person name="Gilroy E.M."/>
            <person name="Gnerre S."/>
            <person name="Green P.J."/>
            <person name="Grenville-Briggs L.J."/>
            <person name="Griffith J."/>
            <person name="Grunwald N.J."/>
            <person name="Horn K."/>
            <person name="Horner N.R."/>
            <person name="Hu C.H."/>
            <person name="Huitema E."/>
            <person name="Jeong D.H."/>
            <person name="Jones A.M."/>
            <person name="Jones J.D."/>
            <person name="Jones R.W."/>
            <person name="Karlsson E.K."/>
            <person name="Kunjeti S.G."/>
            <person name="Lamour K."/>
            <person name="Liu Z."/>
            <person name="Ma L."/>
            <person name="Maclean D."/>
            <person name="Chibucos M.C."/>
            <person name="McDonald H."/>
            <person name="McWalters J."/>
            <person name="Meijer H.J."/>
            <person name="Morgan W."/>
            <person name="Morris P.F."/>
            <person name="Munro C.A."/>
            <person name="O'Neill K."/>
            <person name="Ospina-Giraldo M."/>
            <person name="Pinzon A."/>
            <person name="Pritchard L."/>
            <person name="Ramsahoye B."/>
            <person name="Ren Q."/>
            <person name="Restrepo S."/>
            <person name="Roy S."/>
            <person name="Sadanandom A."/>
            <person name="Savidor A."/>
            <person name="Schornack S."/>
            <person name="Schwartz D.C."/>
            <person name="Schumann U.D."/>
            <person name="Schwessinger B."/>
            <person name="Seyer L."/>
            <person name="Sharpe T."/>
            <person name="Silvar C."/>
            <person name="Song J."/>
            <person name="Studholme D.J."/>
            <person name="Sykes S."/>
            <person name="Thines M."/>
            <person name="van de Vondervoort P.J."/>
            <person name="Phuntumart V."/>
            <person name="Wawra S."/>
            <person name="Weide R."/>
            <person name="Win J."/>
            <person name="Young C."/>
            <person name="Zhou S."/>
            <person name="Fry W."/>
            <person name="Meyers B.C."/>
            <person name="van West P."/>
            <person name="Ristaino J."/>
            <person name="Govers F."/>
            <person name="Birch P.R."/>
            <person name="Whisson S.C."/>
            <person name="Judelson H.S."/>
            <person name="Nusbaum C."/>
        </authorList>
    </citation>
    <scope>NUCLEOTIDE SEQUENCE [LARGE SCALE GENOMIC DNA]</scope>
    <source>
        <strain evidence="3">T30-4</strain>
    </source>
</reference>
<proteinExistence type="predicted"/>
<dbReference type="RefSeq" id="XP_002898657.1">
    <property type="nucleotide sequence ID" value="XM_002898611.1"/>
</dbReference>
<dbReference type="STRING" id="403677.D0NQ50"/>
<evidence type="ECO:0000313" key="3">
    <source>
        <dbReference type="Proteomes" id="UP000006643"/>
    </source>
</evidence>
<evidence type="ECO:0000256" key="1">
    <source>
        <dbReference type="SAM" id="MobiDB-lite"/>
    </source>
</evidence>
<protein>
    <submittedName>
        <fullName evidence="2">Uncharacterized protein</fullName>
    </submittedName>
</protein>
<organism evidence="2 3">
    <name type="scientific">Phytophthora infestans (strain T30-4)</name>
    <name type="common">Potato late blight agent</name>
    <dbReference type="NCBI Taxonomy" id="403677"/>
    <lineage>
        <taxon>Eukaryota</taxon>
        <taxon>Sar</taxon>
        <taxon>Stramenopiles</taxon>
        <taxon>Oomycota</taxon>
        <taxon>Peronosporomycetes</taxon>
        <taxon>Peronosporales</taxon>
        <taxon>Peronosporaceae</taxon>
        <taxon>Phytophthora</taxon>
    </lineage>
</organism>
<dbReference type="eggNOG" id="ENOG502SPUT">
    <property type="taxonomic scope" value="Eukaryota"/>
</dbReference>
<dbReference type="VEuPathDB" id="FungiDB:PITG_15190"/>
<accession>D0NQ50</accession>
<dbReference type="OrthoDB" id="128364at2759"/>
<feature type="region of interest" description="Disordered" evidence="1">
    <location>
        <begin position="189"/>
        <end position="217"/>
    </location>
</feature>
<gene>
    <name evidence="2" type="ORF">PITG_15190</name>
</gene>
<sequence length="217" mass="24982">MRHPPSFEGIVFAAHPKLHDFPWMVSPTVANKHVLKAIKKLAFRKYRSEGESLDVIVEKLQLAAKTSQWQAAALEQNPKRLWAHQNELTEYQVWVGYRVALRQLNLHHPTRLVNNSCHKLEGCQGTKETLEHIFWDCACAQVCWQKLICQWTEKCWTQATLHNFQKNCASRQAPELSKTITEKLRNLYPDEASQSSGLQDKGKYEQSPYVSDGAQNV</sequence>
<name>D0NQ50_PHYIT</name>
<dbReference type="Proteomes" id="UP000006643">
    <property type="component" value="Unassembled WGS sequence"/>
</dbReference>
<dbReference type="KEGG" id="pif:PITG_15190"/>
<dbReference type="GeneID" id="9479023"/>
<evidence type="ECO:0000313" key="2">
    <source>
        <dbReference type="EMBL" id="EEY62782.1"/>
    </source>
</evidence>